<organism evidence="5">
    <name type="scientific">Echinostoma caproni</name>
    <dbReference type="NCBI Taxonomy" id="27848"/>
    <lineage>
        <taxon>Eukaryota</taxon>
        <taxon>Metazoa</taxon>
        <taxon>Spiralia</taxon>
        <taxon>Lophotrochozoa</taxon>
        <taxon>Platyhelminthes</taxon>
        <taxon>Trematoda</taxon>
        <taxon>Digenea</taxon>
        <taxon>Plagiorchiida</taxon>
        <taxon>Echinostomata</taxon>
        <taxon>Echinostomatoidea</taxon>
        <taxon>Echinostomatidae</taxon>
        <taxon>Echinostoma</taxon>
    </lineage>
</organism>
<gene>
    <name evidence="3" type="ORF">ECPE_LOCUS11680</name>
</gene>
<accession>A0A183AXJ5</accession>
<feature type="region of interest" description="Disordered" evidence="1">
    <location>
        <begin position="46"/>
        <end position="67"/>
    </location>
</feature>
<dbReference type="AlphaFoldDB" id="A0A183AXJ5"/>
<feature type="domain" description="Endonuclease/exonuclease/phosphatase" evidence="2">
    <location>
        <begin position="22"/>
        <end position="107"/>
    </location>
</feature>
<dbReference type="EMBL" id="UZAN01051295">
    <property type="protein sequence ID" value="VDP88817.1"/>
    <property type="molecule type" value="Genomic_DNA"/>
</dbReference>
<evidence type="ECO:0000313" key="5">
    <source>
        <dbReference type="WBParaSite" id="ECPE_0001171501-mRNA-1"/>
    </source>
</evidence>
<dbReference type="WBParaSite" id="ECPE_0001171501-mRNA-1">
    <property type="protein sequence ID" value="ECPE_0001171501-mRNA-1"/>
    <property type="gene ID" value="ECPE_0001171501"/>
</dbReference>
<sequence>MCIGPIKLPRVSVNRSPSFMINEDDMLLLMLRTAAWHNGKLLIPGDFNTPETNRSEESAPSGSSGSAMLNLLHDEALVQRVSEDMRWRDGSKPITLDLVLTKWVNAIENIQIMAHWG</sequence>
<dbReference type="Proteomes" id="UP000272942">
    <property type="component" value="Unassembled WGS sequence"/>
</dbReference>
<evidence type="ECO:0000313" key="4">
    <source>
        <dbReference type="Proteomes" id="UP000272942"/>
    </source>
</evidence>
<evidence type="ECO:0000313" key="3">
    <source>
        <dbReference type="EMBL" id="VDP88817.1"/>
    </source>
</evidence>
<evidence type="ECO:0000256" key="1">
    <source>
        <dbReference type="SAM" id="MobiDB-lite"/>
    </source>
</evidence>
<keyword evidence="4" id="KW-1185">Reference proteome</keyword>
<reference evidence="3 4" key="2">
    <citation type="submission" date="2018-11" db="EMBL/GenBank/DDBJ databases">
        <authorList>
            <consortium name="Pathogen Informatics"/>
        </authorList>
    </citation>
    <scope>NUCLEOTIDE SEQUENCE [LARGE SCALE GENOMIC DNA]</scope>
    <source>
        <strain evidence="3 4">Egypt</strain>
    </source>
</reference>
<dbReference type="InterPro" id="IPR005135">
    <property type="entry name" value="Endo/exonuclease/phosphatase"/>
</dbReference>
<dbReference type="Pfam" id="PF14529">
    <property type="entry name" value="Exo_endo_phos_2"/>
    <property type="match status" value="1"/>
</dbReference>
<evidence type="ECO:0000259" key="2">
    <source>
        <dbReference type="Pfam" id="PF14529"/>
    </source>
</evidence>
<name>A0A183AXJ5_9TREM</name>
<feature type="compositionally biased region" description="Low complexity" evidence="1">
    <location>
        <begin position="58"/>
        <end position="67"/>
    </location>
</feature>
<protein>
    <submittedName>
        <fullName evidence="5">Endo/exonuclease/phosphatase domain-containing protein</fullName>
    </submittedName>
</protein>
<proteinExistence type="predicted"/>
<dbReference type="OrthoDB" id="6152807at2759"/>
<reference evidence="5" key="1">
    <citation type="submission" date="2016-06" db="UniProtKB">
        <authorList>
            <consortium name="WormBaseParasite"/>
        </authorList>
    </citation>
    <scope>IDENTIFICATION</scope>
</reference>